<dbReference type="PANTHER" id="PTHR46118">
    <property type="entry name" value="PROTEIN ABHD11"/>
    <property type="match status" value="1"/>
</dbReference>
<dbReference type="EMBL" id="JAPDFL010000001">
    <property type="protein sequence ID" value="MCW1934722.1"/>
    <property type="molecule type" value="Genomic_DNA"/>
</dbReference>
<name>A0ABT3H4H8_9RHOB</name>
<dbReference type="PRINTS" id="PR00111">
    <property type="entry name" value="ABHYDROLASE"/>
</dbReference>
<dbReference type="PANTHER" id="PTHR46118:SF4">
    <property type="entry name" value="PROTEIN ABHD11"/>
    <property type="match status" value="1"/>
</dbReference>
<evidence type="ECO:0000259" key="2">
    <source>
        <dbReference type="Pfam" id="PF12697"/>
    </source>
</evidence>
<evidence type="ECO:0000313" key="3">
    <source>
        <dbReference type="EMBL" id="MCW1934722.1"/>
    </source>
</evidence>
<dbReference type="InterPro" id="IPR029058">
    <property type="entry name" value="AB_hydrolase_fold"/>
</dbReference>
<evidence type="ECO:0000256" key="1">
    <source>
        <dbReference type="ARBA" id="ARBA00022801"/>
    </source>
</evidence>
<keyword evidence="1 3" id="KW-0378">Hydrolase</keyword>
<comment type="caution">
    <text evidence="3">The sequence shown here is derived from an EMBL/GenBank/DDBJ whole genome shotgun (WGS) entry which is preliminary data.</text>
</comment>
<dbReference type="SUPFAM" id="SSF53474">
    <property type="entry name" value="alpha/beta-Hydrolases"/>
    <property type="match status" value="1"/>
</dbReference>
<protein>
    <submittedName>
        <fullName evidence="3">Alpha/beta fold hydrolase</fullName>
    </submittedName>
</protein>
<dbReference type="Gene3D" id="3.40.50.1820">
    <property type="entry name" value="alpha/beta hydrolase"/>
    <property type="match status" value="1"/>
</dbReference>
<dbReference type="Proteomes" id="UP001208938">
    <property type="component" value="Unassembled WGS sequence"/>
</dbReference>
<evidence type="ECO:0000313" key="4">
    <source>
        <dbReference type="Proteomes" id="UP001208938"/>
    </source>
</evidence>
<proteinExistence type="predicted"/>
<sequence>MPLLNMIRFGTPGDLPPLLIVHGLFGSARNWGAIAKRMSNDREVIAVDMRNHAGSFWDDTHTYAAMAGDLAAAIEAEGHAMDVVGHSMGGKAAMLLALTRPELVNRLVVADIAPVSYGHSQNHLIAAMKALDLTGLDSRSEADTRLSADIDTPSVRAFLLQSLDLKAEPPCWRLNLDALERQMDLITGWPDLENPTPYEGPVLFLSGGDSDYVQAEARPLIRALFPQARMAKLPGAGHWLHAEKPRDFEASLRVFLGGGK</sequence>
<reference evidence="3 4" key="1">
    <citation type="submission" date="2022-10" db="EMBL/GenBank/DDBJ databases">
        <title>Pararhodobacter sp. nov., isolated from marine algae.</title>
        <authorList>
            <person name="Choi B.J."/>
            <person name="Kim J.M."/>
            <person name="Lee J.K."/>
            <person name="Choi D.G."/>
            <person name="Jeon C.O."/>
        </authorList>
    </citation>
    <scope>NUCLEOTIDE SEQUENCE [LARGE SCALE GENOMIC DNA]</scope>
    <source>
        <strain evidence="3 4">ZQ420</strain>
    </source>
</reference>
<keyword evidence="4" id="KW-1185">Reference proteome</keyword>
<organism evidence="3 4">
    <name type="scientific">Pararhodobacter zhoushanensis</name>
    <dbReference type="NCBI Taxonomy" id="2479545"/>
    <lineage>
        <taxon>Bacteria</taxon>
        <taxon>Pseudomonadati</taxon>
        <taxon>Pseudomonadota</taxon>
        <taxon>Alphaproteobacteria</taxon>
        <taxon>Rhodobacterales</taxon>
        <taxon>Paracoccaceae</taxon>
        <taxon>Pararhodobacter</taxon>
    </lineage>
</organism>
<dbReference type="GO" id="GO:0016787">
    <property type="term" value="F:hydrolase activity"/>
    <property type="evidence" value="ECO:0007669"/>
    <property type="project" value="UniProtKB-KW"/>
</dbReference>
<feature type="domain" description="AB hydrolase-1" evidence="2">
    <location>
        <begin position="18"/>
        <end position="248"/>
    </location>
</feature>
<dbReference type="InterPro" id="IPR000073">
    <property type="entry name" value="AB_hydrolase_1"/>
</dbReference>
<accession>A0ABT3H4H8</accession>
<dbReference type="Pfam" id="PF12697">
    <property type="entry name" value="Abhydrolase_6"/>
    <property type="match status" value="1"/>
</dbReference>
<dbReference type="RefSeq" id="WP_264507494.1">
    <property type="nucleotide sequence ID" value="NZ_JAPDFL010000001.1"/>
</dbReference>
<gene>
    <name evidence="3" type="ORF">OKW52_21325</name>
</gene>